<gene>
    <name evidence="5" type="ORF">FHL15_001065</name>
</gene>
<dbReference type="PANTHER" id="PTHR15052:SF2">
    <property type="entry name" value="GENERAL TRANSCRIPTION FACTOR 3C POLYPEPTIDE 2"/>
    <property type="match status" value="1"/>
</dbReference>
<feature type="region of interest" description="Disordered" evidence="4">
    <location>
        <begin position="648"/>
        <end position="721"/>
    </location>
</feature>
<feature type="compositionally biased region" description="Low complexity" evidence="4">
    <location>
        <begin position="75"/>
        <end position="90"/>
    </location>
</feature>
<comment type="subcellular location">
    <subcellularLocation>
        <location evidence="1">Nucleus</location>
    </subcellularLocation>
</comment>
<feature type="compositionally biased region" description="Basic residues" evidence="4">
    <location>
        <begin position="1"/>
        <end position="11"/>
    </location>
</feature>
<sequence>MRLRQSNKKKQFGLPDYGLDLDSSDADSTLLRVDSSGDEFVVDPIAGGGDEEEEEVDDVQGEPFEEDSDDDDNNESPSHSSTAVKATKAAKVAKAKIRAPGRAKQDRPDKTQQKGFAEVPPYPSDPGQRWTRTYLGPIKRWTRFYELVDWWFGDKPDRRSILDSYLKLWWRYELIPPKLTSQPHLAIARNGWMPHDFADGQRSKFSQLYATRIAEQFRRQKSTPIDKAGAFRWFVPQAQGELSVFLGHVSDQSPYRIRHGESISFSDAGVPIGEKDDEATVTGGWLLDVGGIPVSMAWAPAQGQVSQLLAIAVTPFSDQAYYQDLKDAPREVDQNEGAVQILRFDAVKSRRGIFRPARRPPRLAQALCFSWGRVSRIQWCPVPVTAEDAIRLLGVLCVDGRLRIIGVPNVSEDDDNNEMFEQIEQPMVLLEPPREYSIEITCFTWINMNRVATGLSDGSVMVWSLSPPRILQRHPVHSTGIVDIVSGYPSDPFLVSTVPIGGVLTLTDLTRPSGAMTYHPNMMVSLQPNLLAWSPHLRGYASIWPSAFAGNPNLSFFPARGFPLCRHLITVNGQPTCISIGPCHPYILVGTTDGSTWVFNILRKLSSHREKTLKLKLFQHEFRALPSSGGQDEEEGGAKPRGACRILHGFLPEPNTHPTGVKMAETQRMNREKGQAKGKGKGKAKGKPAKPQSKTSGQPEGGDVDEDAAMTSGPGPIVLHEPQTRITGVAWNPNVEFSWWAAAAMASGLVRVMDVGAEPQSAKRDDDVSESEDENEQEDGMDEDSDEEEDVDVEMASSEE</sequence>
<evidence type="ECO:0000256" key="1">
    <source>
        <dbReference type="ARBA" id="ARBA00004123"/>
    </source>
</evidence>
<evidence type="ECO:0000256" key="3">
    <source>
        <dbReference type="ARBA" id="ARBA00023242"/>
    </source>
</evidence>
<keyword evidence="3" id="KW-0539">Nucleus</keyword>
<feature type="region of interest" description="Disordered" evidence="4">
    <location>
        <begin position="757"/>
        <end position="800"/>
    </location>
</feature>
<dbReference type="GO" id="GO:0006383">
    <property type="term" value="P:transcription by RNA polymerase III"/>
    <property type="evidence" value="ECO:0007669"/>
    <property type="project" value="TreeGrafter"/>
</dbReference>
<dbReference type="OrthoDB" id="4703at2759"/>
<feature type="compositionally biased region" description="Acidic residues" evidence="4">
    <location>
        <begin position="49"/>
        <end position="74"/>
    </location>
</feature>
<evidence type="ECO:0000313" key="6">
    <source>
        <dbReference type="Proteomes" id="UP000319160"/>
    </source>
</evidence>
<dbReference type="InterPro" id="IPR015943">
    <property type="entry name" value="WD40/YVTN_repeat-like_dom_sf"/>
</dbReference>
<dbReference type="GO" id="GO:0000127">
    <property type="term" value="C:transcription factor TFIIIC complex"/>
    <property type="evidence" value="ECO:0007669"/>
    <property type="project" value="TreeGrafter"/>
</dbReference>
<feature type="compositionally biased region" description="Basic residues" evidence="4">
    <location>
        <begin position="676"/>
        <end position="688"/>
    </location>
</feature>
<organism evidence="5 6">
    <name type="scientific">Xylaria flabelliformis</name>
    <dbReference type="NCBI Taxonomy" id="2512241"/>
    <lineage>
        <taxon>Eukaryota</taxon>
        <taxon>Fungi</taxon>
        <taxon>Dikarya</taxon>
        <taxon>Ascomycota</taxon>
        <taxon>Pezizomycotina</taxon>
        <taxon>Sordariomycetes</taxon>
        <taxon>Xylariomycetidae</taxon>
        <taxon>Xylariales</taxon>
        <taxon>Xylariaceae</taxon>
        <taxon>Xylaria</taxon>
    </lineage>
</organism>
<dbReference type="InterPro" id="IPR036322">
    <property type="entry name" value="WD40_repeat_dom_sf"/>
</dbReference>
<evidence type="ECO:0000256" key="4">
    <source>
        <dbReference type="SAM" id="MobiDB-lite"/>
    </source>
</evidence>
<dbReference type="AlphaFoldDB" id="A0A553ICC3"/>
<dbReference type="Gene3D" id="2.130.10.10">
    <property type="entry name" value="YVTN repeat-like/Quinoprotein amine dehydrogenase"/>
    <property type="match status" value="1"/>
</dbReference>
<comment type="caution">
    <text evidence="5">The sequence shown here is derived from an EMBL/GenBank/DDBJ whole genome shotgun (WGS) entry which is preliminary data.</text>
</comment>
<dbReference type="EMBL" id="VFLP01000004">
    <property type="protein sequence ID" value="TRX97855.1"/>
    <property type="molecule type" value="Genomic_DNA"/>
</dbReference>
<feature type="compositionally biased region" description="Basic and acidic residues" evidence="4">
    <location>
        <begin position="103"/>
        <end position="112"/>
    </location>
</feature>
<accession>A0A553ICC3</accession>
<dbReference type="STRING" id="2512241.A0A553ICC3"/>
<proteinExistence type="predicted"/>
<dbReference type="GO" id="GO:0005634">
    <property type="term" value="C:nucleus"/>
    <property type="evidence" value="ECO:0007669"/>
    <property type="project" value="UniProtKB-SubCell"/>
</dbReference>
<reference evidence="6" key="1">
    <citation type="submission" date="2019-06" db="EMBL/GenBank/DDBJ databases">
        <title>Draft genome sequence of the griseofulvin-producing fungus Xylaria cubensis strain G536.</title>
        <authorList>
            <person name="Mead M.E."/>
            <person name="Raja H.A."/>
            <person name="Steenwyk J.L."/>
            <person name="Knowles S.L."/>
            <person name="Oberlies N.H."/>
            <person name="Rokas A."/>
        </authorList>
    </citation>
    <scope>NUCLEOTIDE SEQUENCE [LARGE SCALE GENOMIC DNA]</scope>
    <source>
        <strain evidence="6">G536</strain>
    </source>
</reference>
<dbReference type="InterPro" id="IPR052416">
    <property type="entry name" value="GTF3C_component"/>
</dbReference>
<dbReference type="PANTHER" id="PTHR15052">
    <property type="entry name" value="RNA POLYMERASE III TRANSCRIPTION INITIATION FACTOR COMPLEX SUBUNIT"/>
    <property type="match status" value="1"/>
</dbReference>
<dbReference type="Proteomes" id="UP000319160">
    <property type="component" value="Unassembled WGS sequence"/>
</dbReference>
<protein>
    <submittedName>
        <fullName evidence="5">Uncharacterized protein</fullName>
    </submittedName>
</protein>
<feature type="compositionally biased region" description="Basic residues" evidence="4">
    <location>
        <begin position="91"/>
        <end position="101"/>
    </location>
</feature>
<dbReference type="SUPFAM" id="SSF50978">
    <property type="entry name" value="WD40 repeat-like"/>
    <property type="match status" value="1"/>
</dbReference>
<evidence type="ECO:0000256" key="2">
    <source>
        <dbReference type="ARBA" id="ARBA00023163"/>
    </source>
</evidence>
<keyword evidence="6" id="KW-1185">Reference proteome</keyword>
<feature type="compositionally biased region" description="Acidic residues" evidence="4">
    <location>
        <begin position="767"/>
        <end position="800"/>
    </location>
</feature>
<keyword evidence="2" id="KW-0804">Transcription</keyword>
<feature type="region of interest" description="Disordered" evidence="4">
    <location>
        <begin position="1"/>
        <end position="123"/>
    </location>
</feature>
<evidence type="ECO:0000313" key="5">
    <source>
        <dbReference type="EMBL" id="TRX97855.1"/>
    </source>
</evidence>
<name>A0A553ICC3_9PEZI</name>